<keyword evidence="1" id="KW-0812">Transmembrane</keyword>
<reference evidence="2 3" key="1">
    <citation type="journal article" date="2022" name="Int. J. Syst. Evol. Microbiol.">
        <title>Pseudomonas aegrilactucae sp. nov. and Pseudomonas morbosilactucae sp. nov., pathogens causing bacterial rot of lettuce in Japan.</title>
        <authorList>
            <person name="Sawada H."/>
            <person name="Fujikawa T."/>
            <person name="Satou M."/>
        </authorList>
    </citation>
    <scope>NUCLEOTIDE SEQUENCE [LARGE SCALE GENOMIC DNA]</scope>
    <source>
        <strain evidence="2 3">MAFF 302030</strain>
    </source>
</reference>
<organism evidence="2 3">
    <name type="scientific">Pseudomonas morbosilactucae</name>
    <dbReference type="NCBI Taxonomy" id="2938197"/>
    <lineage>
        <taxon>Bacteria</taxon>
        <taxon>Pseudomonadati</taxon>
        <taxon>Pseudomonadota</taxon>
        <taxon>Gammaproteobacteria</taxon>
        <taxon>Pseudomonadales</taxon>
        <taxon>Pseudomonadaceae</taxon>
        <taxon>Pseudomonas</taxon>
    </lineage>
</organism>
<feature type="transmembrane region" description="Helical" evidence="1">
    <location>
        <begin position="52"/>
        <end position="70"/>
    </location>
</feature>
<dbReference type="RefSeq" id="WP_268265530.1">
    <property type="nucleotide sequence ID" value="NZ_JALQCW010000034.1"/>
</dbReference>
<dbReference type="EMBL" id="JALQCW010000034">
    <property type="protein sequence ID" value="MCK9798977.1"/>
    <property type="molecule type" value="Genomic_DNA"/>
</dbReference>
<reference evidence="2 3" key="2">
    <citation type="journal article" date="2023" name="Plant Pathol.">
        <title>Dismantling and reorganizing Pseudomonas marginalis sensu#lato.</title>
        <authorList>
            <person name="Sawada H."/>
            <person name="Fujikawa T."/>
            <person name="Satou M."/>
        </authorList>
    </citation>
    <scope>NUCLEOTIDE SEQUENCE [LARGE SCALE GENOMIC DNA]</scope>
    <source>
        <strain evidence="2 3">MAFF 302030</strain>
    </source>
</reference>
<sequence>MIGGGSMMAFFARYFPTFMGTVLLGCFSASGLLSLAGTTYWRGLEPSVRTDYLGLAVLFLVLLLVAGHFLMLRGRSWAVWLVTGYFLLCLALVLPMFAYGPHQGVYLVTLLLPLLGLLLLNSKRHREMRGRLLEIRHERERIIHAAKQKRSSR</sequence>
<evidence type="ECO:0000256" key="1">
    <source>
        <dbReference type="SAM" id="Phobius"/>
    </source>
</evidence>
<evidence type="ECO:0000313" key="3">
    <source>
        <dbReference type="Proteomes" id="UP001155059"/>
    </source>
</evidence>
<evidence type="ECO:0000313" key="2">
    <source>
        <dbReference type="EMBL" id="MCK9798977.1"/>
    </source>
</evidence>
<dbReference type="AlphaFoldDB" id="A0A9X1YXP7"/>
<feature type="transmembrane region" description="Helical" evidence="1">
    <location>
        <begin position="77"/>
        <end position="98"/>
    </location>
</feature>
<feature type="transmembrane region" description="Helical" evidence="1">
    <location>
        <begin position="104"/>
        <end position="121"/>
    </location>
</feature>
<gene>
    <name evidence="2" type="ORF">M1B34_14980</name>
</gene>
<dbReference type="Proteomes" id="UP001155059">
    <property type="component" value="Unassembled WGS sequence"/>
</dbReference>
<accession>A0A9X1YXP7</accession>
<keyword evidence="1" id="KW-0472">Membrane</keyword>
<proteinExistence type="predicted"/>
<name>A0A9X1YXP7_9PSED</name>
<keyword evidence="1" id="KW-1133">Transmembrane helix</keyword>
<protein>
    <submittedName>
        <fullName evidence="2">Uncharacterized protein</fullName>
    </submittedName>
</protein>
<comment type="caution">
    <text evidence="2">The sequence shown here is derived from an EMBL/GenBank/DDBJ whole genome shotgun (WGS) entry which is preliminary data.</text>
</comment>